<evidence type="ECO:0000313" key="2">
    <source>
        <dbReference type="Proteomes" id="UP001138757"/>
    </source>
</evidence>
<organism evidence="1 2">
    <name type="scientific">Sphingobium nicotianae</name>
    <dbReference type="NCBI Taxonomy" id="2782607"/>
    <lineage>
        <taxon>Bacteria</taxon>
        <taxon>Pseudomonadati</taxon>
        <taxon>Pseudomonadota</taxon>
        <taxon>Alphaproteobacteria</taxon>
        <taxon>Sphingomonadales</taxon>
        <taxon>Sphingomonadaceae</taxon>
        <taxon>Sphingobium</taxon>
    </lineage>
</organism>
<gene>
    <name evidence="1" type="ORF">KK488_06385</name>
</gene>
<reference evidence="1" key="1">
    <citation type="submission" date="2021-05" db="EMBL/GenBank/DDBJ databases">
        <title>Genome of Sphingobium sp. strain.</title>
        <authorList>
            <person name="Fan R."/>
        </authorList>
    </citation>
    <scope>NUCLEOTIDE SEQUENCE</scope>
    <source>
        <strain evidence="1">H33</strain>
    </source>
</reference>
<comment type="caution">
    <text evidence="1">The sequence shown here is derived from an EMBL/GenBank/DDBJ whole genome shotgun (WGS) entry which is preliminary data.</text>
</comment>
<sequence>MSRSRRKSPIIGVTTAQSEAQCKAQAERKVRRLVRQTLGEALHGDALPQKRWALVNPWDGPKDGKHWVADPVAKWMRK</sequence>
<dbReference type="RefSeq" id="WP_214622335.1">
    <property type="nucleotide sequence ID" value="NZ_JAHGAW010000004.1"/>
</dbReference>
<dbReference type="AlphaFoldDB" id="A0A9X1DAX0"/>
<keyword evidence="2" id="KW-1185">Reference proteome</keyword>
<dbReference type="EMBL" id="JAHGAW010000004">
    <property type="protein sequence ID" value="MBT2186574.1"/>
    <property type="molecule type" value="Genomic_DNA"/>
</dbReference>
<dbReference type="Proteomes" id="UP001138757">
    <property type="component" value="Unassembled WGS sequence"/>
</dbReference>
<accession>A0A9X1DAX0</accession>
<evidence type="ECO:0000313" key="1">
    <source>
        <dbReference type="EMBL" id="MBT2186574.1"/>
    </source>
</evidence>
<protein>
    <submittedName>
        <fullName evidence="1">Uncharacterized protein</fullName>
    </submittedName>
</protein>
<proteinExistence type="predicted"/>
<name>A0A9X1DAX0_9SPHN</name>